<dbReference type="GO" id="GO:0046872">
    <property type="term" value="F:metal ion binding"/>
    <property type="evidence" value="ECO:0007669"/>
    <property type="project" value="UniProtKB-KW"/>
</dbReference>
<dbReference type="GO" id="GO:0020037">
    <property type="term" value="F:heme binding"/>
    <property type="evidence" value="ECO:0007669"/>
    <property type="project" value="InterPro"/>
</dbReference>
<evidence type="ECO:0000259" key="6">
    <source>
        <dbReference type="Pfam" id="PF03150"/>
    </source>
</evidence>
<comment type="caution">
    <text evidence="7">The sequence shown here is derived from an EMBL/GenBank/DDBJ whole genome shotgun (WGS) entry which is preliminary data.</text>
</comment>
<keyword evidence="2" id="KW-0732">Signal</keyword>
<feature type="domain" description="Di-haem cytochrome c peroxidase" evidence="6">
    <location>
        <begin position="57"/>
        <end position="205"/>
    </location>
</feature>
<dbReference type="PANTHER" id="PTHR30600">
    <property type="entry name" value="CYTOCHROME C PEROXIDASE-RELATED"/>
    <property type="match status" value="1"/>
</dbReference>
<comment type="subcellular location">
    <subcellularLocation>
        <location evidence="1">Cell envelope</location>
    </subcellularLocation>
</comment>
<evidence type="ECO:0000256" key="3">
    <source>
        <dbReference type="ARBA" id="ARBA00023002"/>
    </source>
</evidence>
<dbReference type="SUPFAM" id="SSF46626">
    <property type="entry name" value="Cytochrome c"/>
    <property type="match status" value="2"/>
</dbReference>
<dbReference type="PROSITE" id="PS51257">
    <property type="entry name" value="PROKAR_LIPOPROTEIN"/>
    <property type="match status" value="1"/>
</dbReference>
<dbReference type="Proteomes" id="UP000295260">
    <property type="component" value="Unassembled WGS sequence"/>
</dbReference>
<keyword evidence="8" id="KW-1185">Reference proteome</keyword>
<dbReference type="GO" id="GO:0030313">
    <property type="term" value="C:cell envelope"/>
    <property type="evidence" value="ECO:0007669"/>
    <property type="project" value="UniProtKB-SubCell"/>
</dbReference>
<dbReference type="GO" id="GO:0004130">
    <property type="term" value="F:cytochrome-c peroxidase activity"/>
    <property type="evidence" value="ECO:0007669"/>
    <property type="project" value="TreeGrafter"/>
</dbReference>
<dbReference type="Pfam" id="PF03150">
    <property type="entry name" value="CCP_MauG"/>
    <property type="match status" value="1"/>
</dbReference>
<dbReference type="InterPro" id="IPR026259">
    <property type="entry name" value="MauG/Cytc_peroxidase"/>
</dbReference>
<sequence length="353" mass="39213">MKNNQFNKIQCGFLSLLTFAFISCSGDDDYQEPKPLVEVPDNFPSFIDSQTNPLSESGIALGKKLFYDKALSGNNNVSCASCHLPELAFSDGVALSNVGVSGNQLHRNAPALINLAWATNGLFWDGGSTNLESQAFAPLSHPDEMFQNLNQLIQELEAKPEYVTLFQKAFGQPVSQTGIVKALAQFQRTLVSGNSKYDKFVRNEADGILNDAELDGLALAEQFCFSCHQTPLLTDNQYHNNGLDDDFSNTAFEGIFQGRFRVTNDINDLGKFKTPTLRNIEKTAPYMHDGRFSTLEEVIDHYRFGVKNSPSLASQLNQNNTLGIPLSQTEKNNLIAFLKTLTDEEFLNNPRFK</sequence>
<reference evidence="7 8" key="1">
    <citation type="submission" date="2019-03" db="EMBL/GenBank/DDBJ databases">
        <title>Genomic Encyclopedia of Archaeal and Bacterial Type Strains, Phase II (KMG-II): from individual species to whole genera.</title>
        <authorList>
            <person name="Goeker M."/>
        </authorList>
    </citation>
    <scope>NUCLEOTIDE SEQUENCE [LARGE SCALE GENOMIC DNA]</scope>
    <source>
        <strain evidence="7 8">DSM 25687</strain>
    </source>
</reference>
<protein>
    <submittedName>
        <fullName evidence="7">Cytochrome c peroxidase</fullName>
    </submittedName>
</protein>
<keyword evidence="7" id="KW-0575">Peroxidase</keyword>
<comment type="PTM">
    <text evidence="4">Binds 2 heme groups per subunit.</text>
</comment>
<dbReference type="OrthoDB" id="9805202at2"/>
<dbReference type="Gene3D" id="1.10.760.10">
    <property type="entry name" value="Cytochrome c-like domain"/>
    <property type="match status" value="2"/>
</dbReference>
<evidence type="ECO:0000313" key="8">
    <source>
        <dbReference type="Proteomes" id="UP000295260"/>
    </source>
</evidence>
<dbReference type="PANTHER" id="PTHR30600:SF10">
    <property type="entry name" value="BLL6722 PROTEIN"/>
    <property type="match status" value="1"/>
</dbReference>
<feature type="binding site" description="covalent" evidence="4">
    <location>
        <position position="227"/>
    </location>
    <ligand>
        <name>heme c</name>
        <dbReference type="ChEBI" id="CHEBI:61717"/>
        <label>2</label>
    </ligand>
</feature>
<dbReference type="InterPro" id="IPR004852">
    <property type="entry name" value="Di-haem_cyt_c_peroxidsae"/>
</dbReference>
<feature type="binding site" description="covalent" evidence="4">
    <location>
        <position position="224"/>
    </location>
    <ligand>
        <name>heme c</name>
        <dbReference type="ChEBI" id="CHEBI:61717"/>
        <label>2</label>
    </ligand>
</feature>
<evidence type="ECO:0000313" key="7">
    <source>
        <dbReference type="EMBL" id="TDP59967.1"/>
    </source>
</evidence>
<keyword evidence="4" id="KW-0349">Heme</keyword>
<accession>A0A4R6QCS2</accession>
<dbReference type="InterPro" id="IPR051395">
    <property type="entry name" value="Cytochrome_c_Peroxidase/MauG"/>
</dbReference>
<name>A0A4R6QCS2_9FLAO</name>
<comment type="cofactor">
    <cofactor evidence="4">
        <name>heme</name>
        <dbReference type="ChEBI" id="CHEBI:30413"/>
    </cofactor>
    <text evidence="4">Binds 2 heme groups.</text>
</comment>
<dbReference type="GO" id="GO:0009055">
    <property type="term" value="F:electron transfer activity"/>
    <property type="evidence" value="ECO:0007669"/>
    <property type="project" value="InterPro"/>
</dbReference>
<evidence type="ECO:0000256" key="4">
    <source>
        <dbReference type="PIRSR" id="PIRSR000294-1"/>
    </source>
</evidence>
<feature type="binding site" description="covalent" evidence="4">
    <location>
        <position position="82"/>
    </location>
    <ligand>
        <name>heme c</name>
        <dbReference type="ChEBI" id="CHEBI:61717"/>
        <label>1</label>
    </ligand>
</feature>
<dbReference type="RefSeq" id="WP_133532274.1">
    <property type="nucleotide sequence ID" value="NZ_SNXR01000012.1"/>
</dbReference>
<evidence type="ECO:0000256" key="5">
    <source>
        <dbReference type="PIRSR" id="PIRSR000294-2"/>
    </source>
</evidence>
<feature type="binding site" description="axial binding residue" evidence="5">
    <location>
        <position position="228"/>
    </location>
    <ligand>
        <name>heme c</name>
        <dbReference type="ChEBI" id="CHEBI:61717"/>
        <label>2</label>
    </ligand>
    <ligandPart>
        <name>Fe</name>
        <dbReference type="ChEBI" id="CHEBI:18248"/>
    </ligandPart>
</feature>
<dbReference type="EMBL" id="SNXR01000012">
    <property type="protein sequence ID" value="TDP59967.1"/>
    <property type="molecule type" value="Genomic_DNA"/>
</dbReference>
<evidence type="ECO:0000256" key="2">
    <source>
        <dbReference type="ARBA" id="ARBA00022729"/>
    </source>
</evidence>
<organism evidence="7 8">
    <name type="scientific">Flavobacterium dankookense</name>
    <dbReference type="NCBI Taxonomy" id="706186"/>
    <lineage>
        <taxon>Bacteria</taxon>
        <taxon>Pseudomonadati</taxon>
        <taxon>Bacteroidota</taxon>
        <taxon>Flavobacteriia</taxon>
        <taxon>Flavobacteriales</taxon>
        <taxon>Flavobacteriaceae</taxon>
        <taxon>Flavobacterium</taxon>
    </lineage>
</organism>
<feature type="binding site" description="axial binding residue" evidence="5">
    <location>
        <position position="83"/>
    </location>
    <ligand>
        <name>heme c</name>
        <dbReference type="ChEBI" id="CHEBI:61717"/>
        <label>1</label>
    </ligand>
    <ligandPart>
        <name>Fe</name>
        <dbReference type="ChEBI" id="CHEBI:18248"/>
    </ligandPart>
</feature>
<dbReference type="PIRSF" id="PIRSF000294">
    <property type="entry name" value="Cytochrome-c_peroxidase"/>
    <property type="match status" value="1"/>
</dbReference>
<gene>
    <name evidence="7" type="ORF">BC748_0937</name>
</gene>
<dbReference type="AlphaFoldDB" id="A0A4R6QCS2"/>
<keyword evidence="5" id="KW-0408">Iron</keyword>
<feature type="binding site" description="covalent" evidence="4">
    <location>
        <position position="79"/>
    </location>
    <ligand>
        <name>heme c</name>
        <dbReference type="ChEBI" id="CHEBI:61717"/>
        <label>1</label>
    </ligand>
</feature>
<dbReference type="InterPro" id="IPR036909">
    <property type="entry name" value="Cyt_c-like_dom_sf"/>
</dbReference>
<keyword evidence="5" id="KW-0479">Metal-binding</keyword>
<evidence type="ECO:0000256" key="1">
    <source>
        <dbReference type="ARBA" id="ARBA00004196"/>
    </source>
</evidence>
<proteinExistence type="predicted"/>
<keyword evidence="3" id="KW-0560">Oxidoreductase</keyword>